<dbReference type="GO" id="GO:0016020">
    <property type="term" value="C:membrane"/>
    <property type="evidence" value="ECO:0007669"/>
    <property type="project" value="UniProtKB-SubCell"/>
</dbReference>
<evidence type="ECO:0000256" key="8">
    <source>
        <dbReference type="ARBA" id="ARBA00023133"/>
    </source>
</evidence>
<feature type="transmembrane region" description="Helical" evidence="12">
    <location>
        <begin position="213"/>
        <end position="231"/>
    </location>
</feature>
<keyword evidence="14" id="KW-1185">Reference proteome</keyword>
<keyword evidence="4" id="KW-0479">Metal-binding</keyword>
<dbReference type="EMBL" id="JACHXK010000001">
    <property type="protein sequence ID" value="MBB3108431.1"/>
    <property type="molecule type" value="Genomic_DNA"/>
</dbReference>
<evidence type="ECO:0000256" key="6">
    <source>
        <dbReference type="ARBA" id="ARBA00023002"/>
    </source>
</evidence>
<keyword evidence="2" id="KW-1003">Cell membrane</keyword>
<proteinExistence type="predicted"/>
<dbReference type="PANTHER" id="PTHR35457">
    <property type="entry name" value="HEME A SYNTHASE"/>
    <property type="match status" value="1"/>
</dbReference>
<keyword evidence="7" id="KW-0408">Iron</keyword>
<reference evidence="13 14" key="1">
    <citation type="submission" date="2020-08" db="EMBL/GenBank/DDBJ databases">
        <title>Genomic Encyclopedia of Type Strains, Phase III (KMG-III): the genomes of soil and plant-associated and newly described type strains.</title>
        <authorList>
            <person name="Whitman W."/>
        </authorList>
    </citation>
    <scope>NUCLEOTIDE SEQUENCE [LARGE SCALE GENOMIC DNA]</scope>
    <source>
        <strain evidence="13 14">CECT 5862</strain>
    </source>
</reference>
<evidence type="ECO:0000256" key="3">
    <source>
        <dbReference type="ARBA" id="ARBA00022692"/>
    </source>
</evidence>
<name>A0A7W5FKS8_9BACL</name>
<keyword evidence="9 12" id="KW-0472">Membrane</keyword>
<keyword evidence="8" id="KW-0350">Heme biosynthesis</keyword>
<sequence length="309" mass="33997">MISRRYRVLVLAACIGMLLVLLAGALVTNTESGRGCGDDWPLCNGKFVPAYTVESLIEYSHRLVTGVVGLIVLAVFALTLKDYRQYKEAVWYSAGTGFFTILQALLGAAAVIWPTSPPVMALHFGFSIMAFTCTMLHVMWVRRMQRGYDESKPARAVHPAVFSLTMGALAFSYVVIYLGAFIRHTDSAGGCIGWPLCNGAVIPEMEGATSIVFAHRVGAIILASLIGWLYFKASKVASDMPGIRRSARASFVLVICQIFSGALLTATLTNEDWFLFTSLLHNVIVSFLFGVMTDLAIRSWRWREGRYRG</sequence>
<accession>A0A7W5FKS8</accession>
<evidence type="ECO:0000313" key="13">
    <source>
        <dbReference type="EMBL" id="MBB3108431.1"/>
    </source>
</evidence>
<evidence type="ECO:0000256" key="12">
    <source>
        <dbReference type="SAM" id="Phobius"/>
    </source>
</evidence>
<gene>
    <name evidence="13" type="ORF">FHS18_000459</name>
</gene>
<evidence type="ECO:0000256" key="1">
    <source>
        <dbReference type="ARBA" id="ARBA00004141"/>
    </source>
</evidence>
<comment type="pathway">
    <text evidence="11">Porphyrin-containing compound metabolism.</text>
</comment>
<organism evidence="13 14">
    <name type="scientific">Paenibacillus phyllosphaerae</name>
    <dbReference type="NCBI Taxonomy" id="274593"/>
    <lineage>
        <taxon>Bacteria</taxon>
        <taxon>Bacillati</taxon>
        <taxon>Bacillota</taxon>
        <taxon>Bacilli</taxon>
        <taxon>Bacillales</taxon>
        <taxon>Paenibacillaceae</taxon>
        <taxon>Paenibacillus</taxon>
    </lineage>
</organism>
<evidence type="ECO:0000256" key="7">
    <source>
        <dbReference type="ARBA" id="ARBA00023004"/>
    </source>
</evidence>
<dbReference type="PANTHER" id="PTHR35457:SF1">
    <property type="entry name" value="HEME A SYNTHASE"/>
    <property type="match status" value="1"/>
</dbReference>
<dbReference type="GO" id="GO:0016491">
    <property type="term" value="F:oxidoreductase activity"/>
    <property type="evidence" value="ECO:0007669"/>
    <property type="project" value="UniProtKB-KW"/>
</dbReference>
<dbReference type="GO" id="GO:0006784">
    <property type="term" value="P:heme A biosynthetic process"/>
    <property type="evidence" value="ECO:0007669"/>
    <property type="project" value="InterPro"/>
</dbReference>
<keyword evidence="10" id="KW-1015">Disulfide bond</keyword>
<dbReference type="GO" id="GO:0046872">
    <property type="term" value="F:metal ion binding"/>
    <property type="evidence" value="ECO:0007669"/>
    <property type="project" value="UniProtKB-KW"/>
</dbReference>
<evidence type="ECO:0000256" key="2">
    <source>
        <dbReference type="ARBA" id="ARBA00022475"/>
    </source>
</evidence>
<dbReference type="Proteomes" id="UP000570361">
    <property type="component" value="Unassembled WGS sequence"/>
</dbReference>
<keyword evidence="5 12" id="KW-1133">Transmembrane helix</keyword>
<feature type="transmembrane region" description="Helical" evidence="12">
    <location>
        <begin position="161"/>
        <end position="180"/>
    </location>
</feature>
<feature type="transmembrane region" description="Helical" evidence="12">
    <location>
        <begin position="251"/>
        <end position="268"/>
    </location>
</feature>
<feature type="transmembrane region" description="Helical" evidence="12">
    <location>
        <begin position="119"/>
        <end position="140"/>
    </location>
</feature>
<keyword evidence="3 12" id="KW-0812">Transmembrane</keyword>
<comment type="caution">
    <text evidence="13">The sequence shown here is derived from an EMBL/GenBank/DDBJ whole genome shotgun (WGS) entry which is preliminary data.</text>
</comment>
<evidence type="ECO:0000256" key="11">
    <source>
        <dbReference type="ARBA" id="ARBA00023444"/>
    </source>
</evidence>
<evidence type="ECO:0000256" key="4">
    <source>
        <dbReference type="ARBA" id="ARBA00022723"/>
    </source>
</evidence>
<evidence type="ECO:0000313" key="14">
    <source>
        <dbReference type="Proteomes" id="UP000570361"/>
    </source>
</evidence>
<feature type="transmembrane region" description="Helical" evidence="12">
    <location>
        <begin position="90"/>
        <end position="113"/>
    </location>
</feature>
<protein>
    <submittedName>
        <fullName evidence="13">Cytochrome c oxidase assembly protein subunit 15</fullName>
    </submittedName>
</protein>
<comment type="subcellular location">
    <subcellularLocation>
        <location evidence="1">Membrane</location>
        <topology evidence="1">Multi-pass membrane protein</topology>
    </subcellularLocation>
</comment>
<feature type="transmembrane region" description="Helical" evidence="12">
    <location>
        <begin position="274"/>
        <end position="297"/>
    </location>
</feature>
<evidence type="ECO:0000256" key="5">
    <source>
        <dbReference type="ARBA" id="ARBA00022989"/>
    </source>
</evidence>
<evidence type="ECO:0000256" key="9">
    <source>
        <dbReference type="ARBA" id="ARBA00023136"/>
    </source>
</evidence>
<dbReference type="AlphaFoldDB" id="A0A7W5FKS8"/>
<dbReference type="InterPro" id="IPR050450">
    <property type="entry name" value="COX15/CtaA_HemeA_synthase"/>
</dbReference>
<evidence type="ECO:0000256" key="10">
    <source>
        <dbReference type="ARBA" id="ARBA00023157"/>
    </source>
</evidence>
<dbReference type="InterPro" id="IPR003780">
    <property type="entry name" value="COX15/CtaA_fam"/>
</dbReference>
<dbReference type="RefSeq" id="WP_183596445.1">
    <property type="nucleotide sequence ID" value="NZ_JACHXK010000001.1"/>
</dbReference>
<dbReference type="Pfam" id="PF02628">
    <property type="entry name" value="COX15-CtaA"/>
    <property type="match status" value="1"/>
</dbReference>
<keyword evidence="6" id="KW-0560">Oxidoreductase</keyword>
<feature type="transmembrane region" description="Helical" evidence="12">
    <location>
        <begin position="59"/>
        <end position="78"/>
    </location>
</feature>